<evidence type="ECO:0000313" key="3">
    <source>
        <dbReference type="Proteomes" id="UP000060778"/>
    </source>
</evidence>
<protein>
    <submittedName>
        <fullName evidence="2">CRISPR-associated protein</fullName>
    </submittedName>
</protein>
<dbReference type="Proteomes" id="UP000060778">
    <property type="component" value="Chromosome"/>
</dbReference>
<dbReference type="AlphaFoldDB" id="A0A0U2U6Q3"/>
<name>A0A0U2U6Q3_9CREN</name>
<dbReference type="Pfam" id="PF06023">
    <property type="entry name" value="Csa1"/>
    <property type="match status" value="2"/>
</dbReference>
<comment type="cofactor">
    <cofactor evidence="1">
        <name>Mn(2+)</name>
        <dbReference type="ChEBI" id="CHEBI:29035"/>
    </cofactor>
</comment>
<dbReference type="EMBL" id="CP006867">
    <property type="protein sequence ID" value="ALU11828.1"/>
    <property type="molecule type" value="Genomic_DNA"/>
</dbReference>
<gene>
    <name evidence="2" type="ORF">EYM_05165</name>
</gene>
<dbReference type="Gene3D" id="3.90.320.10">
    <property type="match status" value="1"/>
</dbReference>
<sequence length="237" mass="26772">MLPRSVWDELRASAGEAMVTVRGWDWSLLQNRAPVKPTVSEVTSPCPTKRDSYLRRVLGARPSSPLLEKGKMVHEAFMSPFRGEEREFKEELLKKVHEEAKLRKAIADEEGIPYKVESKLPGSVIGLSTIVKPDFLVGFMPVELVYGWNGNVERKKLALAAYALVIEAWTGLPIDAGVVINVNDQGIKYVLVRIGDYYRRKFLEERDYLASILSRKEDPGRAESCPNYCPFAEVCKQ</sequence>
<reference evidence="2 3" key="1">
    <citation type="submission" date="2013-11" db="EMBL/GenBank/DDBJ databases">
        <title>Comparative genomics of Ignicoccus.</title>
        <authorList>
            <person name="Podar M."/>
        </authorList>
    </citation>
    <scope>NUCLEOTIDE SEQUENCE [LARGE SCALE GENOMIC DNA]</scope>
    <source>
        <strain evidence="2 3">DSM 13165</strain>
    </source>
</reference>
<accession>A0A0U2U6Q3</accession>
<proteinExistence type="predicted"/>
<dbReference type="InterPro" id="IPR009260">
    <property type="entry name" value="CRISPR-ass_Csa1"/>
</dbReference>
<dbReference type="STRING" id="940295.EYM_05165"/>
<evidence type="ECO:0000313" key="2">
    <source>
        <dbReference type="EMBL" id="ALU11828.1"/>
    </source>
</evidence>
<evidence type="ECO:0000256" key="1">
    <source>
        <dbReference type="ARBA" id="ARBA00001936"/>
    </source>
</evidence>
<organism evidence="2 3">
    <name type="scientific">Ignicoccus islandicus DSM 13165</name>
    <dbReference type="NCBI Taxonomy" id="940295"/>
    <lineage>
        <taxon>Archaea</taxon>
        <taxon>Thermoproteota</taxon>
        <taxon>Thermoprotei</taxon>
        <taxon>Desulfurococcales</taxon>
        <taxon>Desulfurococcaceae</taxon>
        <taxon>Ignicoccus</taxon>
    </lineage>
</organism>
<keyword evidence="3" id="KW-1185">Reference proteome</keyword>
<dbReference type="KEGG" id="iis:EYM_05165"/>
<dbReference type="NCBIfam" id="TIGR01896">
    <property type="entry name" value="cas_AF1879"/>
    <property type="match status" value="1"/>
</dbReference>
<dbReference type="InterPro" id="IPR011604">
    <property type="entry name" value="PDDEXK-like_dom_sf"/>
</dbReference>